<dbReference type="Pfam" id="PF05635">
    <property type="entry name" value="23S_rRNA_IVP"/>
    <property type="match status" value="1"/>
</dbReference>
<dbReference type="SUPFAM" id="SSF158446">
    <property type="entry name" value="IVS-encoded protein-like"/>
    <property type="match status" value="1"/>
</dbReference>
<evidence type="ECO:0000313" key="1">
    <source>
        <dbReference type="EMBL" id="MBT1706022.1"/>
    </source>
</evidence>
<dbReference type="EMBL" id="JAHESD010000078">
    <property type="protein sequence ID" value="MBT1706022.1"/>
    <property type="molecule type" value="Genomic_DNA"/>
</dbReference>
<protein>
    <submittedName>
        <fullName evidence="1">Four helix bundle protein</fullName>
    </submittedName>
</protein>
<dbReference type="RefSeq" id="WP_254156706.1">
    <property type="nucleotide sequence ID" value="NZ_JAHESD010000078.1"/>
</dbReference>
<gene>
    <name evidence="1" type="ORF">KK060_22210</name>
</gene>
<dbReference type="InterPro" id="IPR012657">
    <property type="entry name" value="23S_rRNA-intervening_sequence"/>
</dbReference>
<dbReference type="CDD" id="cd16377">
    <property type="entry name" value="23S_rRNA_IVP_like"/>
    <property type="match status" value="1"/>
</dbReference>
<dbReference type="NCBIfam" id="TIGR02436">
    <property type="entry name" value="four helix bundle protein"/>
    <property type="match status" value="1"/>
</dbReference>
<accession>A0ABS5VX82</accession>
<dbReference type="PANTHER" id="PTHR38471">
    <property type="entry name" value="FOUR HELIX BUNDLE PROTEIN"/>
    <property type="match status" value="1"/>
</dbReference>
<proteinExistence type="predicted"/>
<name>A0ABS5VX82_9BACT</name>
<dbReference type="Proteomes" id="UP000772618">
    <property type="component" value="Unassembled WGS sequence"/>
</dbReference>
<dbReference type="Gene3D" id="1.20.1440.60">
    <property type="entry name" value="23S rRNA-intervening sequence"/>
    <property type="match status" value="1"/>
</dbReference>
<comment type="caution">
    <text evidence="1">The sequence shown here is derived from an EMBL/GenBank/DDBJ whole genome shotgun (WGS) entry which is preliminary data.</text>
</comment>
<reference evidence="1 2" key="1">
    <citation type="submission" date="2021-05" db="EMBL/GenBank/DDBJ databases">
        <title>A Polyphasic approach of four new species of the genus Ohtaekwangia: Ohtaekwangia histidinii sp. nov., Ohtaekwangia cretensis sp. nov., Ohtaekwangia indiensis sp. nov., Ohtaekwangia reichenbachii sp. nov. from diverse environment.</title>
        <authorList>
            <person name="Octaviana S."/>
        </authorList>
    </citation>
    <scope>NUCLEOTIDE SEQUENCE [LARGE SCALE GENOMIC DNA]</scope>
    <source>
        <strain evidence="1 2">PWU20</strain>
    </source>
</reference>
<sequence length="130" mass="15591">MDNQNFRNLTVYKKAFELAMQIFEISKTFPKEEKYSLTDQIRRSSRAIAVCVAEAYRKRNYQAYFVSKTSDADMENSETQVWLDFALSCNYIKREEFQNLMTRSEEVGKLLNHMMEYPEKYLRTNHKVEQ</sequence>
<dbReference type="InterPro" id="IPR036583">
    <property type="entry name" value="23S_rRNA_IVS_sf"/>
</dbReference>
<keyword evidence="2" id="KW-1185">Reference proteome</keyword>
<organism evidence="1 2">
    <name type="scientific">Chryseosolibacter indicus</name>
    <dbReference type="NCBI Taxonomy" id="2782351"/>
    <lineage>
        <taxon>Bacteria</taxon>
        <taxon>Pseudomonadati</taxon>
        <taxon>Bacteroidota</taxon>
        <taxon>Cytophagia</taxon>
        <taxon>Cytophagales</taxon>
        <taxon>Chryseotaleaceae</taxon>
        <taxon>Chryseosolibacter</taxon>
    </lineage>
</organism>
<evidence type="ECO:0000313" key="2">
    <source>
        <dbReference type="Proteomes" id="UP000772618"/>
    </source>
</evidence>
<dbReference type="PANTHER" id="PTHR38471:SF2">
    <property type="entry name" value="FOUR HELIX BUNDLE PROTEIN"/>
    <property type="match status" value="1"/>
</dbReference>